<reference evidence="2 3" key="1">
    <citation type="submission" date="2018-11" db="EMBL/GenBank/DDBJ databases">
        <title>The draft genome sequence of Amphritea balenae JAMM 1525T.</title>
        <authorList>
            <person name="Fang Z."/>
            <person name="Zhang Y."/>
            <person name="Han X."/>
        </authorList>
    </citation>
    <scope>NUCLEOTIDE SEQUENCE [LARGE SCALE GENOMIC DNA]</scope>
    <source>
        <strain evidence="2 3">JAMM 1525</strain>
    </source>
</reference>
<gene>
    <name evidence="2" type="ORF">EHS89_09525</name>
</gene>
<evidence type="ECO:0000256" key="1">
    <source>
        <dbReference type="SAM" id="SignalP"/>
    </source>
</evidence>
<accession>A0A3P1SRD2</accession>
<proteinExistence type="predicted"/>
<feature type="signal peptide" evidence="1">
    <location>
        <begin position="1"/>
        <end position="20"/>
    </location>
</feature>
<name>A0A3P1SRD2_9GAMM</name>
<organism evidence="2 3">
    <name type="scientific">Amphritea balenae</name>
    <dbReference type="NCBI Taxonomy" id="452629"/>
    <lineage>
        <taxon>Bacteria</taxon>
        <taxon>Pseudomonadati</taxon>
        <taxon>Pseudomonadota</taxon>
        <taxon>Gammaproteobacteria</taxon>
        <taxon>Oceanospirillales</taxon>
        <taxon>Oceanospirillaceae</taxon>
        <taxon>Amphritea</taxon>
    </lineage>
</organism>
<protein>
    <submittedName>
        <fullName evidence="2">DUF1800 domain-containing protein</fullName>
    </submittedName>
</protein>
<keyword evidence="1" id="KW-0732">Signal</keyword>
<dbReference type="InterPro" id="IPR014917">
    <property type="entry name" value="DUF1800"/>
</dbReference>
<dbReference type="Proteomes" id="UP000267535">
    <property type="component" value="Unassembled WGS sequence"/>
</dbReference>
<sequence>MQLRTIMLILSIFATPLALALDSVDTHHLLNRTVLNQITAFPEIYPLDSRNQAVSALMNSEELQVAPPGCVNKAPLPASVRKQMNADEKRTMRKQRRACRKVLQAWYAGSLLTSGASIQTKMVLFWHNHFTSSLKKVKEPKLIYRQHQLLEQYAMGNFSGFLQAMVHDSAMLIYLDNAANIKGRPNENLARELLELFSMGEGHYSEQDVKELARALTGLTVDREVYETAFRQGKHDVDLKTIFGQQGRYDAKSAVELILQHPATSKYITRKLWSYFISVEDETEIQRLSSVFAETWDIKQLVTGILSTDQFWADRGNMIKSPIELIVGTTSLVGNHLISPDDIVRLANGMGQGLFNPPNVKGWPTGHDWINADRLLRRINFSERVMQGSMAQYSETLPVACQEGGPLTYAALPPVQPIHSNQCIDQLEQLLIDPVWQLK</sequence>
<evidence type="ECO:0000313" key="3">
    <source>
        <dbReference type="Proteomes" id="UP000267535"/>
    </source>
</evidence>
<dbReference type="AlphaFoldDB" id="A0A3P1SRD2"/>
<feature type="chain" id="PRO_5018268526" evidence="1">
    <location>
        <begin position="21"/>
        <end position="439"/>
    </location>
</feature>
<evidence type="ECO:0000313" key="2">
    <source>
        <dbReference type="EMBL" id="RRC99718.1"/>
    </source>
</evidence>
<comment type="caution">
    <text evidence="2">The sequence shown here is derived from an EMBL/GenBank/DDBJ whole genome shotgun (WGS) entry which is preliminary data.</text>
</comment>
<dbReference type="Pfam" id="PF08811">
    <property type="entry name" value="DUF1800"/>
    <property type="match status" value="1"/>
</dbReference>
<dbReference type="RefSeq" id="WP_124925908.1">
    <property type="nucleotide sequence ID" value="NZ_BMOH01000006.1"/>
</dbReference>
<dbReference type="OrthoDB" id="9772295at2"/>
<keyword evidence="3" id="KW-1185">Reference proteome</keyword>
<dbReference type="EMBL" id="RQXV01000004">
    <property type="protein sequence ID" value="RRC99718.1"/>
    <property type="molecule type" value="Genomic_DNA"/>
</dbReference>